<proteinExistence type="predicted"/>
<dbReference type="PANTHER" id="PTHR43471">
    <property type="entry name" value="ABC TRANSPORTER PERMEASE"/>
    <property type="match status" value="1"/>
</dbReference>
<dbReference type="HOGENOM" id="CLU_068384_0_0_2"/>
<evidence type="ECO:0000313" key="2">
    <source>
        <dbReference type="EMBL" id="AGB50688.1"/>
    </source>
</evidence>
<dbReference type="EMBL" id="CP003363">
    <property type="protein sequence ID" value="AGB50688.1"/>
    <property type="molecule type" value="Genomic_DNA"/>
</dbReference>
<protein>
    <submittedName>
        <fullName evidence="2">ABC-type transport system involved in multi-copper enzyme maturation, permease component</fullName>
    </submittedName>
</protein>
<feature type="transmembrane region" description="Helical" evidence="1">
    <location>
        <begin position="31"/>
        <end position="52"/>
    </location>
</feature>
<dbReference type="RefSeq" id="WP_015313820.1">
    <property type="nucleotide sequence ID" value="NC_019972.1"/>
</dbReference>
<evidence type="ECO:0000256" key="1">
    <source>
        <dbReference type="SAM" id="Phobius"/>
    </source>
</evidence>
<geneLocation type="plasmid" evidence="2 3">
    <name>pMETHO01</name>
</geneLocation>
<feature type="transmembrane region" description="Helical" evidence="1">
    <location>
        <begin position="72"/>
        <end position="90"/>
    </location>
</feature>
<name>L0L2P4_METHD</name>
<reference evidence="3" key="1">
    <citation type="submission" date="2012-02" db="EMBL/GenBank/DDBJ databases">
        <title>Complete sequence of plasmid of Methanomethylovorans hollandica DSM 15978.</title>
        <authorList>
            <person name="Lucas S."/>
            <person name="Copeland A."/>
            <person name="Lapidus A."/>
            <person name="Glavina del Rio T."/>
            <person name="Dalin E."/>
            <person name="Tice H."/>
            <person name="Bruce D."/>
            <person name="Goodwin L."/>
            <person name="Pitluck S."/>
            <person name="Peters L."/>
            <person name="Mikhailova N."/>
            <person name="Held B."/>
            <person name="Kyrpides N."/>
            <person name="Mavromatis K."/>
            <person name="Ivanova N."/>
            <person name="Brettin T."/>
            <person name="Detter J.C."/>
            <person name="Han C."/>
            <person name="Larimer F."/>
            <person name="Land M."/>
            <person name="Hauser L."/>
            <person name="Markowitz V."/>
            <person name="Cheng J.-F."/>
            <person name="Hugenholtz P."/>
            <person name="Woyke T."/>
            <person name="Wu D."/>
            <person name="Spring S."/>
            <person name="Schroeder M."/>
            <person name="Brambilla E."/>
            <person name="Klenk H.-P."/>
            <person name="Eisen J.A."/>
        </authorList>
    </citation>
    <scope>NUCLEOTIDE SEQUENCE [LARGE SCALE GENOMIC DNA]</scope>
    <source>
        <strain evidence="3">DSM 15978 / NBRC 107637 / DMS1</strain>
        <plasmid evidence="3">Plasmid pMETHO01</plasmid>
    </source>
</reference>
<evidence type="ECO:0000313" key="3">
    <source>
        <dbReference type="Proteomes" id="UP000010866"/>
    </source>
</evidence>
<feature type="transmembrane region" description="Helical" evidence="1">
    <location>
        <begin position="271"/>
        <end position="294"/>
    </location>
</feature>
<dbReference type="GO" id="GO:0005886">
    <property type="term" value="C:plasma membrane"/>
    <property type="evidence" value="ECO:0007669"/>
    <property type="project" value="UniProtKB-SubCell"/>
</dbReference>
<feature type="transmembrane region" description="Helical" evidence="1">
    <location>
        <begin position="186"/>
        <end position="207"/>
    </location>
</feature>
<dbReference type="Pfam" id="PF12679">
    <property type="entry name" value="ABC2_membrane_2"/>
    <property type="match status" value="1"/>
</dbReference>
<keyword evidence="1" id="KW-0812">Transmembrane</keyword>
<dbReference type="OrthoDB" id="86287at2157"/>
<accession>L0L2P4</accession>
<gene>
    <name evidence="2" type="ordered locus">Metho_2549</name>
</gene>
<keyword evidence="1" id="KW-1133">Transmembrane helix</keyword>
<sequence>MSRHNQSKKINLKNIFQIAHKEFADLVSSPLFLMFIVTYTLIILAFSFRSVYLIETRGNLTIMSGLMGIIQQIGWFVPLIGITLGFDAIIKERKSGSFNVLLTHPVFRDNIIVGKIIGIIGALLTVIFFSTIVPVGTILVYTGTNISYLEILRILIFIVLTFLYALIFAEIAIFISVHAKESEDSLVYNILIWLLICIVSGSIILSITSASTGQTDIPDSAYKLISFTPLHHYSEVSLGEIDLSWGGINIEPNIRGIFDTGFLLGQWFNEFWLNILYLLLTPIVLLVLCFISFLRKDMTL</sequence>
<dbReference type="PANTHER" id="PTHR43471:SF14">
    <property type="entry name" value="ABC-2 TYPE TRANSPORT SYSTEM PERMEASE PROTEIN"/>
    <property type="match status" value="1"/>
</dbReference>
<feature type="transmembrane region" description="Helical" evidence="1">
    <location>
        <begin position="111"/>
        <end position="139"/>
    </location>
</feature>
<organism evidence="2 3">
    <name type="scientific">Methanomethylovorans hollandica (strain DSM 15978 / NBRC 107637 / DMS1)</name>
    <dbReference type="NCBI Taxonomy" id="867904"/>
    <lineage>
        <taxon>Archaea</taxon>
        <taxon>Methanobacteriati</taxon>
        <taxon>Methanobacteriota</taxon>
        <taxon>Stenosarchaea group</taxon>
        <taxon>Methanomicrobia</taxon>
        <taxon>Methanosarcinales</taxon>
        <taxon>Methanosarcinaceae</taxon>
        <taxon>Methanomethylovorans</taxon>
    </lineage>
</organism>
<keyword evidence="2" id="KW-0614">Plasmid</keyword>
<dbReference type="Proteomes" id="UP000010866">
    <property type="component" value="Plasmid pMETHO01"/>
</dbReference>
<feature type="transmembrane region" description="Helical" evidence="1">
    <location>
        <begin position="151"/>
        <end position="174"/>
    </location>
</feature>
<dbReference type="GeneID" id="14401511"/>
<dbReference type="KEGG" id="mhz:Metho_2549"/>
<dbReference type="AlphaFoldDB" id="L0L2P4"/>
<keyword evidence="1" id="KW-0472">Membrane</keyword>
<dbReference type="GO" id="GO:0140359">
    <property type="term" value="F:ABC-type transporter activity"/>
    <property type="evidence" value="ECO:0007669"/>
    <property type="project" value="InterPro"/>
</dbReference>
<keyword evidence="3" id="KW-1185">Reference proteome</keyword>